<dbReference type="PANTHER" id="PTHR12993">
    <property type="entry name" value="N-ACETYLGLUCOSAMINYL-PHOSPHATIDYLINOSITOL DE-N-ACETYLASE-RELATED"/>
    <property type="match status" value="1"/>
</dbReference>
<protein>
    <submittedName>
        <fullName evidence="2">N-acetylglucosaminyl deacetylase, LmbE family</fullName>
    </submittedName>
</protein>
<evidence type="ECO:0000256" key="1">
    <source>
        <dbReference type="ARBA" id="ARBA00022833"/>
    </source>
</evidence>
<keyword evidence="1" id="KW-0862">Zinc</keyword>
<proteinExistence type="predicted"/>
<dbReference type="InterPro" id="IPR024078">
    <property type="entry name" value="LmbE-like_dom_sf"/>
</dbReference>
<evidence type="ECO:0000313" key="2">
    <source>
        <dbReference type="EMBL" id="MCP2333508.1"/>
    </source>
</evidence>
<dbReference type="SUPFAM" id="SSF102588">
    <property type="entry name" value="LmbE-like"/>
    <property type="match status" value="1"/>
</dbReference>
<keyword evidence="3" id="KW-1185">Reference proteome</keyword>
<dbReference type="Pfam" id="PF02585">
    <property type="entry name" value="PIG-L"/>
    <property type="match status" value="1"/>
</dbReference>
<reference evidence="2 3" key="2">
    <citation type="submission" date="2022-06" db="EMBL/GenBank/DDBJ databases">
        <title>Genomic Encyclopedia of Type Strains, Phase I: the one thousand microbial genomes (KMG-I) project.</title>
        <authorList>
            <person name="Kyrpides N."/>
        </authorList>
    </citation>
    <scope>NUCLEOTIDE SEQUENCE [LARGE SCALE GENOMIC DNA]</scope>
    <source>
        <strain evidence="2 3">DSM 43889</strain>
    </source>
</reference>
<reference evidence="2 3" key="1">
    <citation type="submission" date="2013-07" db="EMBL/GenBank/DDBJ databases">
        <authorList>
            <consortium name="DOE Joint Genome Institute"/>
            <person name="Reeve W."/>
            <person name="Huntemann M."/>
            <person name="Han J."/>
            <person name="Chen A."/>
            <person name="Kyrpides N."/>
            <person name="Mavromatis K."/>
            <person name="Markowitz V."/>
            <person name="Palaniappan K."/>
            <person name="Ivanova N."/>
            <person name="Schaumberg A."/>
            <person name="Pati A."/>
            <person name="Liolios K."/>
            <person name="Nordberg H.P."/>
            <person name="Cantor M.N."/>
            <person name="Hua S.X."/>
            <person name="Woyke T."/>
        </authorList>
    </citation>
    <scope>NUCLEOTIDE SEQUENCE [LARGE SCALE GENOMIC DNA]</scope>
    <source>
        <strain evidence="2 3">DSM 43889</strain>
    </source>
</reference>
<dbReference type="EMBL" id="AUBJ02000001">
    <property type="protein sequence ID" value="MCP2333508.1"/>
    <property type="molecule type" value="Genomic_DNA"/>
</dbReference>
<dbReference type="Proteomes" id="UP000791080">
    <property type="component" value="Unassembled WGS sequence"/>
</dbReference>
<evidence type="ECO:0000313" key="3">
    <source>
        <dbReference type="Proteomes" id="UP000791080"/>
    </source>
</evidence>
<dbReference type="InterPro" id="IPR003737">
    <property type="entry name" value="GlcNAc_PI_deacetylase-related"/>
</dbReference>
<accession>A0ABT1JMZ6</accession>
<comment type="caution">
    <text evidence="2">The sequence shown here is derived from an EMBL/GenBank/DDBJ whole genome shotgun (WGS) entry which is preliminary data.</text>
</comment>
<gene>
    <name evidence="2" type="ORF">G443_003778</name>
</gene>
<dbReference type="Gene3D" id="3.40.50.10320">
    <property type="entry name" value="LmbE-like"/>
    <property type="match status" value="1"/>
</dbReference>
<name>A0ABT1JMZ6_ACTCY</name>
<dbReference type="PANTHER" id="PTHR12993:SF28">
    <property type="entry name" value="LMBE FAMILY PROTEIN"/>
    <property type="match status" value="1"/>
</dbReference>
<organism evidence="2 3">
    <name type="scientific">Actinoalloteichus caeruleus DSM 43889</name>
    <dbReference type="NCBI Taxonomy" id="1120930"/>
    <lineage>
        <taxon>Bacteria</taxon>
        <taxon>Bacillati</taxon>
        <taxon>Actinomycetota</taxon>
        <taxon>Actinomycetes</taxon>
        <taxon>Pseudonocardiales</taxon>
        <taxon>Pseudonocardiaceae</taxon>
        <taxon>Actinoalloteichus</taxon>
        <taxon>Actinoalloteichus cyanogriseus</taxon>
    </lineage>
</organism>
<sequence>MLVVTAHPDDVDFGAAGTVAAWRAAGVEVSYCVCTSGQAGEVADLPRAQVPTLREREQRAAAAEVGVTDVTFLGYHDGTVTPSLALRRDITRVIRTVRPDRVLTHSPEINWARLAVSHPDHRAVGEATVAAVYPDSRNQYAHPELASAGLAAWKVRELWLSEAPPERVNHAVDITETFPHKMAALRAHASQTGHLADLEEWLRAELAANGRAHGLGADQLAEVFQLVDVG</sequence>